<evidence type="ECO:0000256" key="4">
    <source>
        <dbReference type="ARBA" id="ARBA00023295"/>
    </source>
</evidence>
<dbReference type="InterPro" id="IPR054593">
    <property type="entry name" value="Beta-mannosidase-like_N2"/>
</dbReference>
<dbReference type="InterPro" id="IPR036156">
    <property type="entry name" value="Beta-gal/glucu_dom_sf"/>
</dbReference>
<keyword evidence="4" id="KW-0326">Glycosidase</keyword>
<dbReference type="EMBL" id="VSSQ01000327">
    <property type="protein sequence ID" value="MPL91354.1"/>
    <property type="molecule type" value="Genomic_DNA"/>
</dbReference>
<dbReference type="InterPro" id="IPR050887">
    <property type="entry name" value="Beta-mannosidase_GH2"/>
</dbReference>
<accession>A0A644VIY6</accession>
<dbReference type="GO" id="GO:0004567">
    <property type="term" value="F:beta-mannosidase activity"/>
    <property type="evidence" value="ECO:0007669"/>
    <property type="project" value="UniProtKB-EC"/>
</dbReference>
<dbReference type="Pfam" id="PF22666">
    <property type="entry name" value="Glyco_hydro_2_N2"/>
    <property type="match status" value="1"/>
</dbReference>
<dbReference type="InterPro" id="IPR013783">
    <property type="entry name" value="Ig-like_fold"/>
</dbReference>
<dbReference type="SUPFAM" id="SSF51445">
    <property type="entry name" value="(Trans)glycosidases"/>
    <property type="match status" value="1"/>
</dbReference>
<dbReference type="Gene3D" id="2.60.120.260">
    <property type="entry name" value="Galactose-binding domain-like"/>
    <property type="match status" value="1"/>
</dbReference>
<dbReference type="FunFam" id="3.20.20.80:FF:000050">
    <property type="entry name" value="Beta-mannosidase B"/>
    <property type="match status" value="1"/>
</dbReference>
<sequence>MKKLIPILFLITLSFNLFSQVEDDNLFNIFLGNKSLLEEKDLLMLYPNKSTKMFIGTNEKKYSFLDTVAWSYNKDFFIESKHLKNRNIYLYVHKIIGPAKFYLNDILVLETNNGFRTYEVNIHDLLKKGNNKLRVDYTPIYHSLNYNNNKYNTLASEKRVINRYPQYLFGWDWYPKMLYPSFEHLKIDSREKQNIEIEYNVQTLKIENDTAYMLLNIENDKHYFKIAKPRLWWPNGMGETYYYHMTTKDVGYNLIDAHLVFGVRTIELIQEKDSIGQSFYFKINGKPMFVKGANYIQQSITDTDEIRLAKKLGINMLRVWGGSDYGDGLLYNECDQLGILVWQDFPFACALYPADSSFLENVKEEAIQNVKRIAKHPSLALWCGNNEIWEGWNNWGWKKEVKDTALAVENYNKLFKELLPNIVKEYTPTINYIHTSPLHGWGEKESLTHGDCHYWGVWWGDSIFETYTRKVPRFMSEYGFQSPPTLSTLEDYMSKPYSKENTEFAIHQKHPRGFELIDNRVKQWFGDYSDDEDYIFKAGATAQEAYKIAIEAHRRAMPYCMGTMFWQFNEPYPAIGWSCIDYNNNPKPVYYTIQKAYEPIIFSIDKYSNPDSIFVYVCNDSYESSSLDYTIQIKDNNDNIKFSVTPNTISAEKFKSKIIYSIALKDIKDFNPKTDYLWVEGEIEDNYGENNGKKTISNYTFFVYPKDYIDNNKYNEIKRKYYQ</sequence>
<evidence type="ECO:0000256" key="2">
    <source>
        <dbReference type="ARBA" id="ARBA00012754"/>
    </source>
</evidence>
<comment type="caution">
    <text evidence="6">The sequence shown here is derived from an EMBL/GenBank/DDBJ whole genome shotgun (WGS) entry which is preliminary data.</text>
</comment>
<comment type="catalytic activity">
    <reaction evidence="1">
        <text>Hydrolysis of terminal, non-reducing beta-D-mannose residues in beta-D-mannosides.</text>
        <dbReference type="EC" id="3.2.1.25"/>
    </reaction>
</comment>
<dbReference type="InterPro" id="IPR008979">
    <property type="entry name" value="Galactose-bd-like_sf"/>
</dbReference>
<dbReference type="InterPro" id="IPR017853">
    <property type="entry name" value="GH"/>
</dbReference>
<name>A0A644VIY6_9ZZZZ</name>
<feature type="domain" description="Beta-mannosidase-like galactose-binding" evidence="5">
    <location>
        <begin position="50"/>
        <end position="177"/>
    </location>
</feature>
<dbReference type="SUPFAM" id="SSF49303">
    <property type="entry name" value="beta-Galactosidase/glucuronidase domain"/>
    <property type="match status" value="2"/>
</dbReference>
<dbReference type="EC" id="3.2.1.25" evidence="2"/>
<protein>
    <recommendedName>
        <fullName evidence="2">beta-mannosidase</fullName>
        <ecNumber evidence="2">3.2.1.25</ecNumber>
    </recommendedName>
</protein>
<dbReference type="PANTHER" id="PTHR43730">
    <property type="entry name" value="BETA-MANNOSIDASE"/>
    <property type="match status" value="1"/>
</dbReference>
<dbReference type="Gene3D" id="2.60.40.10">
    <property type="entry name" value="Immunoglobulins"/>
    <property type="match status" value="1"/>
</dbReference>
<proteinExistence type="predicted"/>
<dbReference type="Gene3D" id="3.20.20.80">
    <property type="entry name" value="Glycosidases"/>
    <property type="match status" value="1"/>
</dbReference>
<dbReference type="SUPFAM" id="SSF49785">
    <property type="entry name" value="Galactose-binding domain-like"/>
    <property type="match status" value="1"/>
</dbReference>
<dbReference type="GO" id="GO:0006516">
    <property type="term" value="P:glycoprotein catabolic process"/>
    <property type="evidence" value="ECO:0007669"/>
    <property type="project" value="TreeGrafter"/>
</dbReference>
<dbReference type="AlphaFoldDB" id="A0A644VIY6"/>
<evidence type="ECO:0000259" key="5">
    <source>
        <dbReference type="Pfam" id="PF22666"/>
    </source>
</evidence>
<dbReference type="PANTHER" id="PTHR43730:SF1">
    <property type="entry name" value="BETA-MANNOSIDASE"/>
    <property type="match status" value="1"/>
</dbReference>
<reference evidence="6" key="1">
    <citation type="submission" date="2019-08" db="EMBL/GenBank/DDBJ databases">
        <authorList>
            <person name="Kucharzyk K."/>
            <person name="Murdoch R.W."/>
            <person name="Higgins S."/>
            <person name="Loffler F."/>
        </authorList>
    </citation>
    <scope>NUCLEOTIDE SEQUENCE</scope>
</reference>
<gene>
    <name evidence="6" type="ORF">SDC9_37422</name>
</gene>
<evidence type="ECO:0000313" key="6">
    <source>
        <dbReference type="EMBL" id="MPL91354.1"/>
    </source>
</evidence>
<organism evidence="6">
    <name type="scientific">bioreactor metagenome</name>
    <dbReference type="NCBI Taxonomy" id="1076179"/>
    <lineage>
        <taxon>unclassified sequences</taxon>
        <taxon>metagenomes</taxon>
        <taxon>ecological metagenomes</taxon>
    </lineage>
</organism>
<evidence type="ECO:0000256" key="1">
    <source>
        <dbReference type="ARBA" id="ARBA00000829"/>
    </source>
</evidence>
<evidence type="ECO:0000256" key="3">
    <source>
        <dbReference type="ARBA" id="ARBA00022801"/>
    </source>
</evidence>
<keyword evidence="3" id="KW-0378">Hydrolase</keyword>